<name>A0ABC9N7F9_BACUC</name>
<dbReference type="AlphaFoldDB" id="A0ABC9N7F9"/>
<feature type="transmembrane region" description="Helical" evidence="1">
    <location>
        <begin position="57"/>
        <end position="73"/>
    </location>
</feature>
<reference evidence="2" key="1">
    <citation type="submission" date="2007-06" db="EMBL/GenBank/DDBJ databases">
        <authorList>
            <person name="Fulton L."/>
            <person name="Clifton S."/>
            <person name="Fulton B."/>
            <person name="Xu J."/>
            <person name="Minx P."/>
            <person name="Pepin K.H."/>
            <person name="Johnson M."/>
            <person name="Thiruvilangam P."/>
            <person name="Bhonagiri V."/>
            <person name="Nash W.E."/>
            <person name="Mardis E.R."/>
            <person name="Wilson R.K."/>
        </authorList>
    </citation>
    <scope>NUCLEOTIDE SEQUENCE [LARGE SCALE GENOMIC DNA]</scope>
    <source>
        <strain evidence="2">ATCC 8492</strain>
    </source>
</reference>
<dbReference type="EMBL" id="AAYH02000048">
    <property type="protein sequence ID" value="EDO52573.1"/>
    <property type="molecule type" value="Genomic_DNA"/>
</dbReference>
<evidence type="ECO:0000313" key="3">
    <source>
        <dbReference type="Proteomes" id="UP000004110"/>
    </source>
</evidence>
<comment type="caution">
    <text evidence="2">The sequence shown here is derived from an EMBL/GenBank/DDBJ whole genome shotgun (WGS) entry which is preliminary data.</text>
</comment>
<dbReference type="Proteomes" id="UP000004110">
    <property type="component" value="Unassembled WGS sequence"/>
</dbReference>
<keyword evidence="3" id="KW-1185">Reference proteome</keyword>
<keyword evidence="1" id="KW-0812">Transmembrane</keyword>
<sequence length="79" mass="9719">MFFWYNAYSLILTDFHSRIYCWVGNGMEIWDSRAIENTKCQNDKIIFIFCRYQPQKYFPIFFLFSFFIVKFAIEARKCP</sequence>
<evidence type="ECO:0000313" key="2">
    <source>
        <dbReference type="EMBL" id="EDO52573.1"/>
    </source>
</evidence>
<gene>
    <name evidence="2" type="ORF">BACUNI_04190</name>
</gene>
<reference evidence="2" key="2">
    <citation type="submission" date="2013-11" db="EMBL/GenBank/DDBJ databases">
        <title>Draft genome sequence of Bacteroides uniformis (ATCC 8492).</title>
        <authorList>
            <person name="Sudarsanam P."/>
            <person name="Ley R."/>
            <person name="Guruge J."/>
            <person name="Turnbaugh P.J."/>
            <person name="Mahowald M."/>
            <person name="Liep D."/>
            <person name="Gordon J."/>
        </authorList>
    </citation>
    <scope>NUCLEOTIDE SEQUENCE</scope>
    <source>
        <strain evidence="2">ATCC 8492</strain>
    </source>
</reference>
<accession>A0ABC9N7F9</accession>
<keyword evidence="1" id="KW-1133">Transmembrane helix</keyword>
<protein>
    <submittedName>
        <fullName evidence="2">Uncharacterized protein</fullName>
    </submittedName>
</protein>
<evidence type="ECO:0000256" key="1">
    <source>
        <dbReference type="SAM" id="Phobius"/>
    </source>
</evidence>
<proteinExistence type="predicted"/>
<keyword evidence="1" id="KW-0472">Membrane</keyword>
<organism evidence="2 3">
    <name type="scientific">Bacteroides uniformis (strain ATCC 8492 / DSM 6597 / CCUG 4942 / CIP 103695 / JCM 5828 / KCTC 5204 / NCTC 13054 / VPI 0061)</name>
    <dbReference type="NCBI Taxonomy" id="411479"/>
    <lineage>
        <taxon>Bacteria</taxon>
        <taxon>Pseudomonadati</taxon>
        <taxon>Bacteroidota</taxon>
        <taxon>Bacteroidia</taxon>
        <taxon>Bacteroidales</taxon>
        <taxon>Bacteroidaceae</taxon>
        <taxon>Bacteroides</taxon>
    </lineage>
</organism>